<protein>
    <submittedName>
        <fullName evidence="2">Uncharacterized protein</fullName>
    </submittedName>
</protein>
<dbReference type="GeneID" id="96005831"/>
<gene>
    <name evidence="2" type="ORF">WHR41_04387</name>
</gene>
<feature type="region of interest" description="Disordered" evidence="1">
    <location>
        <begin position="56"/>
        <end position="107"/>
    </location>
</feature>
<organism evidence="2 3">
    <name type="scientific">Cladosporium halotolerans</name>
    <dbReference type="NCBI Taxonomy" id="1052096"/>
    <lineage>
        <taxon>Eukaryota</taxon>
        <taxon>Fungi</taxon>
        <taxon>Dikarya</taxon>
        <taxon>Ascomycota</taxon>
        <taxon>Pezizomycotina</taxon>
        <taxon>Dothideomycetes</taxon>
        <taxon>Dothideomycetidae</taxon>
        <taxon>Cladosporiales</taxon>
        <taxon>Cladosporiaceae</taxon>
        <taxon>Cladosporium</taxon>
    </lineage>
</organism>
<evidence type="ECO:0000313" key="3">
    <source>
        <dbReference type="Proteomes" id="UP000803884"/>
    </source>
</evidence>
<dbReference type="AlphaFoldDB" id="A0AB34KUU7"/>
<feature type="compositionally biased region" description="Acidic residues" evidence="1">
    <location>
        <begin position="95"/>
        <end position="105"/>
    </location>
</feature>
<keyword evidence="3" id="KW-1185">Reference proteome</keyword>
<dbReference type="InterPro" id="IPR015943">
    <property type="entry name" value="WD40/YVTN_repeat-like_dom_sf"/>
</dbReference>
<feature type="compositionally biased region" description="Polar residues" evidence="1">
    <location>
        <begin position="60"/>
        <end position="72"/>
    </location>
</feature>
<name>A0AB34KUU7_9PEZI</name>
<comment type="caution">
    <text evidence="2">The sequence shown here is derived from an EMBL/GenBank/DDBJ whole genome shotgun (WGS) entry which is preliminary data.</text>
</comment>
<dbReference type="Gene3D" id="2.130.10.10">
    <property type="entry name" value="YVTN repeat-like/Quinoprotein amine dehydrogenase"/>
    <property type="match status" value="1"/>
</dbReference>
<dbReference type="Proteomes" id="UP000803884">
    <property type="component" value="Unassembled WGS sequence"/>
</dbReference>
<accession>A0AB34KUU7</accession>
<evidence type="ECO:0000313" key="2">
    <source>
        <dbReference type="EMBL" id="KAL1587103.1"/>
    </source>
</evidence>
<evidence type="ECO:0000256" key="1">
    <source>
        <dbReference type="SAM" id="MobiDB-lite"/>
    </source>
</evidence>
<proteinExistence type="predicted"/>
<dbReference type="RefSeq" id="XP_069230208.1">
    <property type="nucleotide sequence ID" value="XM_069372993.1"/>
</dbReference>
<sequence>MEPRVLKRERKLQLNYDLPHRVRCALVYPVTAPNGSSLVLLGHNNGVTLLFRGGRRVKQRTAQQPTSTQSNPKDVVMIDESEEEESQPNGSTQMEYEEEEDETDPETPYPSIIQEIELNLGSAVLHVAAPTLAQQTSQRPAIVKHHAIVAVHTADGKVSLLQIPMAPPYPTTTRDAVESILNDRIELPAGKAALKDISVKVQTRFPKELSQLRTSEPETSICVAAVSDALRIWRLPTSADEIIVEETTLQRLPLLSNANKVSFHPSSGSAQALIVDSQSAVRIYDPSAPKDPNARPSSSDYIPAHPEETGKWIMTFQAPYHVLPRDHPAVPARKKILDAKWILGGRAIMALLEDGEWVIWGVSSSVQNNTSGGQTIFHGFLGSSGAAAPADSGSQSKGSSKLAPMTPNTRKTKSQNFFSGAPKAPGAVSRGGISVAGTDNLHGEADGSVMLWYDSDVYAIPNFQLFWQRISNVASNGLYTPGLSHISDINLMNENITSISQFSAKSSASGLGQMNTARDFLVSTEHRFIIHQTTRPPVPSKGLFDKFTATTSAPSDRDQRMLDAGELDIGGMDRLLDSMANGGANRPRKVGFAAS</sequence>
<dbReference type="EMBL" id="JAAQHG020000011">
    <property type="protein sequence ID" value="KAL1587103.1"/>
    <property type="molecule type" value="Genomic_DNA"/>
</dbReference>
<reference evidence="2 3" key="1">
    <citation type="journal article" date="2020" name="Microbiol. Resour. Announc.">
        <title>Draft Genome Sequence of a Cladosporium Species Isolated from the Mesophotic Ascidian Didemnum maculosum.</title>
        <authorList>
            <person name="Gioti A."/>
            <person name="Siaperas R."/>
            <person name="Nikolaivits E."/>
            <person name="Le Goff G."/>
            <person name="Ouazzani J."/>
            <person name="Kotoulas G."/>
            <person name="Topakas E."/>
        </authorList>
    </citation>
    <scope>NUCLEOTIDE SEQUENCE [LARGE SCALE GENOMIC DNA]</scope>
    <source>
        <strain evidence="2 3">TM138-S3</strain>
    </source>
</reference>
<feature type="compositionally biased region" description="Polar residues" evidence="1">
    <location>
        <begin position="406"/>
        <end position="418"/>
    </location>
</feature>
<feature type="compositionally biased region" description="Acidic residues" evidence="1">
    <location>
        <begin position="77"/>
        <end position="86"/>
    </location>
</feature>
<feature type="region of interest" description="Disordered" evidence="1">
    <location>
        <begin position="388"/>
        <end position="425"/>
    </location>
</feature>